<proteinExistence type="predicted"/>
<dbReference type="EMBL" id="HBGY01027189">
    <property type="protein sequence ID" value="CAD9601528.1"/>
    <property type="molecule type" value="Transcribed_RNA"/>
</dbReference>
<dbReference type="Pfam" id="PF20710">
    <property type="entry name" value="DUF6824"/>
    <property type="match status" value="1"/>
</dbReference>
<dbReference type="InterPro" id="IPR049227">
    <property type="entry name" value="DUF6824"/>
</dbReference>
<evidence type="ECO:0000256" key="1">
    <source>
        <dbReference type="SAM" id="MobiDB-lite"/>
    </source>
</evidence>
<protein>
    <recommendedName>
        <fullName evidence="2">DUF6824 domain-containing protein</fullName>
    </recommendedName>
</protein>
<reference evidence="4" key="1">
    <citation type="submission" date="2021-01" db="EMBL/GenBank/DDBJ databases">
        <authorList>
            <person name="Corre E."/>
            <person name="Pelletier E."/>
            <person name="Niang G."/>
            <person name="Scheremetjew M."/>
            <person name="Finn R."/>
            <person name="Kale V."/>
            <person name="Holt S."/>
            <person name="Cochrane G."/>
            <person name="Meng A."/>
            <person name="Brown T."/>
            <person name="Cohen L."/>
        </authorList>
    </citation>
    <scope>NUCLEOTIDE SEQUENCE</scope>
    <source>
        <strain evidence="4">B650</strain>
    </source>
</reference>
<name>A0A6U2RCW2_9STRA</name>
<dbReference type="EMBL" id="HBGY01027188">
    <property type="protein sequence ID" value="CAD9601521.1"/>
    <property type="molecule type" value="Transcribed_RNA"/>
</dbReference>
<feature type="region of interest" description="Disordered" evidence="1">
    <location>
        <begin position="235"/>
        <end position="278"/>
    </location>
</feature>
<evidence type="ECO:0000259" key="2">
    <source>
        <dbReference type="Pfam" id="PF20710"/>
    </source>
</evidence>
<feature type="compositionally biased region" description="Polar residues" evidence="1">
    <location>
        <begin position="254"/>
        <end position="267"/>
    </location>
</feature>
<dbReference type="AlphaFoldDB" id="A0A6U2RCW2"/>
<evidence type="ECO:0000313" key="3">
    <source>
        <dbReference type="EMBL" id="CAD9601521.1"/>
    </source>
</evidence>
<sequence length="363" mass="40949">MNYQHQQDTHSLYRQMTGAASAYHDITASQFDDAEHDQSRLNIMSLLHRNSNARSNGLYHSLAGVPNGSVLLVRRAQAAATILTATPAFEYPDIISISDSPVPLVELNYTGFIRRDSNDSSAVSTLSGFSVDQQQQQPQQVVMVGIRAEDRNENDVLFGRGKGSNNYIGNCRFRQIVAQYRDTYFETRRTDKPMMARRVMDLVRNQVPRGRFLQFDSISGNYFEVSEDEAIRKTSQSLREGKLQRSKNKKQSEAENNLSTKKSSSSGPLKKRRLGDGNMLTIERDQDVVTLPIQPPPKKVSFERIDAQQGYEPAAPLLHLPCARQQLPSTYLSDSSSGSSVQHLRNLISRRYNQMQMQQSDVV</sequence>
<gene>
    <name evidence="3" type="ORF">LDAN0321_LOCUS16856</name>
    <name evidence="4" type="ORF">LDAN0321_LOCUS16857</name>
</gene>
<feature type="domain" description="DUF6824" evidence="2">
    <location>
        <begin position="155"/>
        <end position="240"/>
    </location>
</feature>
<evidence type="ECO:0000313" key="4">
    <source>
        <dbReference type="EMBL" id="CAD9601528.1"/>
    </source>
</evidence>
<organism evidence="4">
    <name type="scientific">Leptocylindrus danicus</name>
    <dbReference type="NCBI Taxonomy" id="163516"/>
    <lineage>
        <taxon>Eukaryota</taxon>
        <taxon>Sar</taxon>
        <taxon>Stramenopiles</taxon>
        <taxon>Ochrophyta</taxon>
        <taxon>Bacillariophyta</taxon>
        <taxon>Coscinodiscophyceae</taxon>
        <taxon>Chaetocerotophycidae</taxon>
        <taxon>Leptocylindrales</taxon>
        <taxon>Leptocylindraceae</taxon>
        <taxon>Leptocylindrus</taxon>
    </lineage>
</organism>
<accession>A0A6U2RCW2</accession>